<evidence type="ECO:0000313" key="2">
    <source>
        <dbReference type="EMBL" id="MDR7307272.1"/>
    </source>
</evidence>
<evidence type="ECO:0008006" key="4">
    <source>
        <dbReference type="Google" id="ProtNLM"/>
    </source>
</evidence>
<keyword evidence="1" id="KW-0812">Transmembrane</keyword>
<dbReference type="Proteomes" id="UP001268089">
    <property type="component" value="Unassembled WGS sequence"/>
</dbReference>
<organism evidence="2 3">
    <name type="scientific">Rhodoferax saidenbachensis</name>
    <dbReference type="NCBI Taxonomy" id="1484693"/>
    <lineage>
        <taxon>Bacteria</taxon>
        <taxon>Pseudomonadati</taxon>
        <taxon>Pseudomonadota</taxon>
        <taxon>Betaproteobacteria</taxon>
        <taxon>Burkholderiales</taxon>
        <taxon>Comamonadaceae</taxon>
        <taxon>Rhodoferax</taxon>
    </lineage>
</organism>
<comment type="caution">
    <text evidence="2">The sequence shown here is derived from an EMBL/GenBank/DDBJ whole genome shotgun (WGS) entry which is preliminary data.</text>
</comment>
<sequence length="183" mass="19710">MQDTNHLDINLGTQQPSGLGGWLILPSMGLLVSPLLMAKSVYDAYSPLMSTQTLALLANTQLPSHNPRLLPVVGLELLVNIAFILFTLTIIPKFFKKQASVPTLMAIWYAVPVAIHVVDIVLTDFAVSKTSVDAQLTSDAVKAVLIAAVWIPYFMRSIRVKNTFGQNAFGKTSTTANSASAPA</sequence>
<keyword evidence="1" id="KW-1133">Transmembrane helix</keyword>
<keyword evidence="1" id="KW-0472">Membrane</keyword>
<name>A0ABU1ZP01_9BURK</name>
<dbReference type="RefSeq" id="WP_310343408.1">
    <property type="nucleotide sequence ID" value="NZ_JAVDXO010000005.1"/>
</dbReference>
<evidence type="ECO:0000313" key="3">
    <source>
        <dbReference type="Proteomes" id="UP001268089"/>
    </source>
</evidence>
<feature type="transmembrane region" description="Helical" evidence="1">
    <location>
        <begin position="69"/>
        <end position="91"/>
    </location>
</feature>
<feature type="transmembrane region" description="Helical" evidence="1">
    <location>
        <begin position="21"/>
        <end position="42"/>
    </location>
</feature>
<feature type="transmembrane region" description="Helical" evidence="1">
    <location>
        <begin position="103"/>
        <end position="122"/>
    </location>
</feature>
<dbReference type="EMBL" id="JAVDXO010000005">
    <property type="protein sequence ID" value="MDR7307272.1"/>
    <property type="molecule type" value="Genomic_DNA"/>
</dbReference>
<reference evidence="2 3" key="1">
    <citation type="submission" date="2023-07" db="EMBL/GenBank/DDBJ databases">
        <title>Sorghum-associated microbial communities from plants grown in Nebraska, USA.</title>
        <authorList>
            <person name="Schachtman D."/>
        </authorList>
    </citation>
    <scope>NUCLEOTIDE SEQUENCE [LARGE SCALE GENOMIC DNA]</scope>
    <source>
        <strain evidence="2 3">BE308</strain>
    </source>
</reference>
<protein>
    <recommendedName>
        <fullName evidence="4">DUF2569 domain-containing protein</fullName>
    </recommendedName>
</protein>
<proteinExistence type="predicted"/>
<dbReference type="InterPro" id="IPR019690">
    <property type="entry name" value="DUF2569"/>
</dbReference>
<dbReference type="Pfam" id="PF10754">
    <property type="entry name" value="DUF2569"/>
    <property type="match status" value="1"/>
</dbReference>
<evidence type="ECO:0000256" key="1">
    <source>
        <dbReference type="SAM" id="Phobius"/>
    </source>
</evidence>
<keyword evidence="3" id="KW-1185">Reference proteome</keyword>
<gene>
    <name evidence="2" type="ORF">J2X15_002559</name>
</gene>
<accession>A0ABU1ZP01</accession>